<dbReference type="Gene3D" id="1.10.10.2840">
    <property type="entry name" value="PucR C-terminal helix-turn-helix domain"/>
    <property type="match status" value="1"/>
</dbReference>
<evidence type="ECO:0000313" key="5">
    <source>
        <dbReference type="EMBL" id="EGU49746.1"/>
    </source>
</evidence>
<dbReference type="EMBL" id="AFWI01000185">
    <property type="protein sequence ID" value="EGU49746.1"/>
    <property type="molecule type" value="Genomic_DNA"/>
</dbReference>
<dbReference type="PANTHER" id="PTHR33744">
    <property type="entry name" value="CARBOHYDRATE DIACID REGULATOR"/>
    <property type="match status" value="1"/>
</dbReference>
<comment type="caution">
    <text evidence="5">The sequence shown here is derived from an EMBL/GenBank/DDBJ whole genome shotgun (WGS) entry which is preliminary data.</text>
</comment>
<evidence type="ECO:0000259" key="4">
    <source>
        <dbReference type="Pfam" id="PF17853"/>
    </source>
</evidence>
<feature type="domain" description="PucR C-terminal helix-turn-helix" evidence="3">
    <location>
        <begin position="329"/>
        <end position="386"/>
    </location>
</feature>
<evidence type="ECO:0000313" key="6">
    <source>
        <dbReference type="Proteomes" id="UP000003836"/>
    </source>
</evidence>
<dbReference type="InterPro" id="IPR025736">
    <property type="entry name" value="PucR_C-HTH_dom"/>
</dbReference>
<accession>A0ABP2LH56</accession>
<dbReference type="InterPro" id="IPR042070">
    <property type="entry name" value="PucR_C-HTH_sf"/>
</dbReference>
<evidence type="ECO:0000256" key="1">
    <source>
        <dbReference type="ARBA" id="ARBA00006754"/>
    </source>
</evidence>
<organism evidence="5 6">
    <name type="scientific">Vibrio tubiashii ATCC 19109</name>
    <dbReference type="NCBI Taxonomy" id="1051646"/>
    <lineage>
        <taxon>Bacteria</taxon>
        <taxon>Pseudomonadati</taxon>
        <taxon>Pseudomonadota</taxon>
        <taxon>Gammaproteobacteria</taxon>
        <taxon>Vibrionales</taxon>
        <taxon>Vibrionaceae</taxon>
        <taxon>Vibrio</taxon>
        <taxon>Vibrio oreintalis group</taxon>
    </lineage>
</organism>
<dbReference type="Proteomes" id="UP000003836">
    <property type="component" value="Unassembled WGS sequence"/>
</dbReference>
<evidence type="ECO:0000259" key="3">
    <source>
        <dbReference type="Pfam" id="PF13556"/>
    </source>
</evidence>
<protein>
    <submittedName>
        <fullName evidence="5">Carbohydrate diacid regulator</fullName>
    </submittedName>
</protein>
<dbReference type="PANTHER" id="PTHR33744:SF15">
    <property type="entry name" value="CARBOHYDRATE DIACID REGULATOR"/>
    <property type="match status" value="1"/>
</dbReference>
<dbReference type="Pfam" id="PF05651">
    <property type="entry name" value="Diacid_rec"/>
    <property type="match status" value="1"/>
</dbReference>
<dbReference type="Pfam" id="PF17853">
    <property type="entry name" value="GGDEF_2"/>
    <property type="match status" value="1"/>
</dbReference>
<reference evidence="5 6" key="1">
    <citation type="journal article" date="2012" name="Int. J. Syst. Evol. Microbiol.">
        <title>Vibrio caribbeanicus sp. nov., isolated from the marine sponge Scleritoderma cyanea.</title>
        <authorList>
            <person name="Hoffmann M."/>
            <person name="Monday S.R."/>
            <person name="Allard M.W."/>
            <person name="Strain E.A."/>
            <person name="Whittaker P."/>
            <person name="Naum M."/>
            <person name="McCarthy P.J."/>
            <person name="Lopez J.V."/>
            <person name="Fischer M."/>
            <person name="Brown E.W."/>
        </authorList>
    </citation>
    <scope>NUCLEOTIDE SEQUENCE [LARGE SCALE GENOMIC DNA]</scope>
    <source>
        <strain evidence="5 6">ATCC 19109</strain>
    </source>
</reference>
<feature type="domain" description="Putative sugar diacid recognition" evidence="2">
    <location>
        <begin position="12"/>
        <end position="144"/>
    </location>
</feature>
<gene>
    <name evidence="5" type="ORF">VITU9109_05675</name>
</gene>
<sequence length="388" mass="43921">MASSTSKEMQLNTLIARQIVERATKIIQFPVNVMDENGIIIGSSDPARLHRTHEGALLAIHDNRTVEINHTVASTLIGVKEGINLPILHQDSVIGVVGISGQPEEVRRYGELVKMTAELIVEQADLMAQIQWNKRHREELLLQLIQGSTLNETQLLSIAERLDLDLAQPRIAATVKVIPKQGQPLTLEQLQKLVHLLEYPERDNIVGIVSVSQNEVVVLKPVTLVDNTWSKAEEKKRVKRLLKRIAQEADFTVKIAMGEYFPGLTGLSRSYETAKATLACSDESKDAILFYQEHKLSVLIDNLKQDEWRRNQISHPIEVLQQHDSKDVLVKTLKEFFAQDCDLAQTCAALHIHRNTLRYRIEKIEEVTSLKINKLDHKVQLYLALKCV</sequence>
<name>A0ABP2LH56_9VIBR</name>
<keyword evidence="6" id="KW-1185">Reference proteome</keyword>
<feature type="domain" description="CdaR GGDEF-like" evidence="4">
    <location>
        <begin position="151"/>
        <end position="279"/>
    </location>
</feature>
<proteinExistence type="inferred from homology"/>
<dbReference type="InterPro" id="IPR041522">
    <property type="entry name" value="CdaR_GGDEF"/>
</dbReference>
<dbReference type="InterPro" id="IPR051448">
    <property type="entry name" value="CdaR-like_regulators"/>
</dbReference>
<comment type="similarity">
    <text evidence="1">Belongs to the CdaR family.</text>
</comment>
<evidence type="ECO:0000259" key="2">
    <source>
        <dbReference type="Pfam" id="PF05651"/>
    </source>
</evidence>
<dbReference type="Pfam" id="PF13556">
    <property type="entry name" value="HTH_30"/>
    <property type="match status" value="1"/>
</dbReference>
<dbReference type="InterPro" id="IPR008599">
    <property type="entry name" value="Diacid_rec"/>
</dbReference>